<dbReference type="EMBL" id="JAODYH010000008">
    <property type="protein sequence ID" value="MCT9812440.1"/>
    <property type="molecule type" value="Genomic_DNA"/>
</dbReference>
<dbReference type="Pfam" id="PF13730">
    <property type="entry name" value="HTH_36"/>
    <property type="match status" value="1"/>
</dbReference>
<keyword evidence="3" id="KW-1185">Reference proteome</keyword>
<evidence type="ECO:0000313" key="2">
    <source>
        <dbReference type="EMBL" id="MCT9812440.1"/>
    </source>
</evidence>
<evidence type="ECO:0000256" key="1">
    <source>
        <dbReference type="SAM" id="MobiDB-lite"/>
    </source>
</evidence>
<dbReference type="InterPro" id="IPR036388">
    <property type="entry name" value="WH-like_DNA-bd_sf"/>
</dbReference>
<evidence type="ECO:0000313" key="3">
    <source>
        <dbReference type="Proteomes" id="UP001525968"/>
    </source>
</evidence>
<protein>
    <submittedName>
        <fullName evidence="2">Helix-turn-helix domain-containing protein</fullName>
    </submittedName>
</protein>
<gene>
    <name evidence="2" type="ORF">N0K08_17490</name>
</gene>
<dbReference type="Proteomes" id="UP001525968">
    <property type="component" value="Unassembled WGS sequence"/>
</dbReference>
<feature type="region of interest" description="Disordered" evidence="1">
    <location>
        <begin position="110"/>
        <end position="148"/>
    </location>
</feature>
<sequence length="275" mass="30037">MSVDYMTLAWRTELQAGPRLVLLAVCDNANDEGNCFPSVQSLADKCGLSVRAVRGHLSAMDAQGLLGRNERMGRSSEYQIDLKALRAAVFKCLSARKYLTEYDKGILRSCAPDPEEKQTPADSAPRQILPPTPADSAGHPGNNCIPPRQILQAPSADSAAITINEPSLNQQVKKDKRVAAPAFALPDWIDQQHWDAWHSCDKRKKATNEQKQMAVNKLAKWRDEGVDHAAALENAAIAGWQGLFRPDVPASAMTPGRRTPAPENFAARTYVGGKL</sequence>
<accession>A0ABT2PPP1</accession>
<reference evidence="2 3" key="1">
    <citation type="submission" date="2022-09" db="EMBL/GenBank/DDBJ databases">
        <title>Draft genome of isolate Be4.</title>
        <authorList>
            <person name="Sanchez-Castro I."/>
            <person name="Martinez-Rodriguez P."/>
            <person name="Descostes M."/>
            <person name="Merroun M."/>
        </authorList>
    </citation>
    <scope>NUCLEOTIDE SEQUENCE [LARGE SCALE GENOMIC DNA]</scope>
    <source>
        <strain evidence="2 3">Be4</strain>
    </source>
</reference>
<comment type="caution">
    <text evidence="2">The sequence shown here is derived from an EMBL/GenBank/DDBJ whole genome shotgun (WGS) entry which is preliminary data.</text>
</comment>
<name>A0ABT2PPP1_9BURK</name>
<dbReference type="Gene3D" id="1.10.10.10">
    <property type="entry name" value="Winged helix-like DNA-binding domain superfamily/Winged helix DNA-binding domain"/>
    <property type="match status" value="1"/>
</dbReference>
<dbReference type="RefSeq" id="WP_261501687.1">
    <property type="nucleotide sequence ID" value="NZ_JAODYH010000008.1"/>
</dbReference>
<proteinExistence type="predicted"/>
<organism evidence="2 3">
    <name type="scientific">Acidovorax bellezanensis</name>
    <dbReference type="NCBI Taxonomy" id="2976702"/>
    <lineage>
        <taxon>Bacteria</taxon>
        <taxon>Pseudomonadati</taxon>
        <taxon>Pseudomonadota</taxon>
        <taxon>Betaproteobacteria</taxon>
        <taxon>Burkholderiales</taxon>
        <taxon>Comamonadaceae</taxon>
        <taxon>Acidovorax</taxon>
    </lineage>
</organism>